<dbReference type="PANTHER" id="PTHR43095">
    <property type="entry name" value="SUGAR KINASE"/>
    <property type="match status" value="1"/>
</dbReference>
<keyword evidence="2" id="KW-0808">Transferase</keyword>
<accession>A0A9E5JXI9</accession>
<dbReference type="RefSeq" id="WP_167188226.1">
    <property type="nucleotide sequence ID" value="NZ_JAAONZ010000012.1"/>
</dbReference>
<dbReference type="GO" id="GO:0005975">
    <property type="term" value="P:carbohydrate metabolic process"/>
    <property type="evidence" value="ECO:0007669"/>
    <property type="project" value="InterPro"/>
</dbReference>
<dbReference type="GO" id="GO:0016301">
    <property type="term" value="F:kinase activity"/>
    <property type="evidence" value="ECO:0007669"/>
    <property type="project" value="UniProtKB-KW"/>
</dbReference>
<feature type="domain" description="Carbohydrate kinase FGGY C-terminal" evidence="5">
    <location>
        <begin position="253"/>
        <end position="437"/>
    </location>
</feature>
<gene>
    <name evidence="6" type="ORF">G8770_14590</name>
</gene>
<dbReference type="Pfam" id="PF00370">
    <property type="entry name" value="FGGY_N"/>
    <property type="match status" value="1"/>
</dbReference>
<proteinExistence type="inferred from homology"/>
<reference evidence="6" key="1">
    <citation type="submission" date="2020-03" db="EMBL/GenBank/DDBJ databases">
        <authorList>
            <person name="Guo F."/>
        </authorList>
    </citation>
    <scope>NUCLEOTIDE SEQUENCE</scope>
    <source>
        <strain evidence="6">JCM 30134</strain>
    </source>
</reference>
<comment type="similarity">
    <text evidence="1">Belongs to the FGGY kinase family.</text>
</comment>
<dbReference type="InterPro" id="IPR043129">
    <property type="entry name" value="ATPase_NBD"/>
</dbReference>
<dbReference type="PANTHER" id="PTHR43095:SF5">
    <property type="entry name" value="XYLULOSE KINASE"/>
    <property type="match status" value="1"/>
</dbReference>
<dbReference type="InterPro" id="IPR050406">
    <property type="entry name" value="FGGY_Carb_Kinase"/>
</dbReference>
<dbReference type="AlphaFoldDB" id="A0A9E5JXI9"/>
<keyword evidence="3" id="KW-0418">Kinase</keyword>
<evidence type="ECO:0000313" key="6">
    <source>
        <dbReference type="EMBL" id="NHO66775.1"/>
    </source>
</evidence>
<dbReference type="InterPro" id="IPR049382">
    <property type="entry name" value="FGGY_C_2"/>
</dbReference>
<dbReference type="InterPro" id="IPR018484">
    <property type="entry name" value="FGGY_N"/>
</dbReference>
<dbReference type="Gene3D" id="3.30.420.40">
    <property type="match status" value="2"/>
</dbReference>
<evidence type="ECO:0000256" key="2">
    <source>
        <dbReference type="ARBA" id="ARBA00022679"/>
    </source>
</evidence>
<sequence length="469" mass="51834">MKHTVILDIGKTHIKLYLKNDLENTLQSRVKSNQVTTSGLYPHFDVDAIWDWLVTTLREWTTEHRGLQITALAITTHGATAALIDRHSEGNGLVLPVLDYEFDGLDGSAPAYDKVRPAFDETGSPLLPAGLNLGKQLFWQQQRYPEAFAKATDILTYPQYWAWRFTQQRCSEVTSLGCHTDLWNPRQKCFSSLVETLAWQDLFPPLKNAYDVIGQIHPDIQAQTGLSELCQVFVGIHDSNASYYRYKTLLKSQPFTVLSTGTWCIAMKNQHRTVNETALPTLEDARDMLINVDATGAPVICSRFMAGREMENLCDALEGDIAQPYTLENVQTLVASGCYCTPSWVAGTGPFPEAQGRIQGIQPPHSPASALASLYLALMIDVQLELVQAQGSIVLEGSYVKNPHLCALLASLRPEQVVYTSTDSAGTVAGTYMLTMPDTDNANIALTHIKAISIPGLPAYKAQWRSMIG</sequence>
<dbReference type="Pfam" id="PF21546">
    <property type="entry name" value="FGGY_C_2"/>
    <property type="match status" value="1"/>
</dbReference>
<evidence type="ECO:0000256" key="1">
    <source>
        <dbReference type="ARBA" id="ARBA00009156"/>
    </source>
</evidence>
<evidence type="ECO:0000313" key="7">
    <source>
        <dbReference type="Proteomes" id="UP000787472"/>
    </source>
</evidence>
<protein>
    <recommendedName>
        <fullName evidence="8">L-fuculose kinase</fullName>
    </recommendedName>
</protein>
<keyword evidence="7" id="KW-1185">Reference proteome</keyword>
<evidence type="ECO:0000259" key="5">
    <source>
        <dbReference type="Pfam" id="PF21546"/>
    </source>
</evidence>
<feature type="domain" description="Carbohydrate kinase FGGY N-terminal" evidence="4">
    <location>
        <begin position="5"/>
        <end position="242"/>
    </location>
</feature>
<comment type="caution">
    <text evidence="6">The sequence shown here is derived from an EMBL/GenBank/DDBJ whole genome shotgun (WGS) entry which is preliminary data.</text>
</comment>
<dbReference type="SUPFAM" id="SSF53067">
    <property type="entry name" value="Actin-like ATPase domain"/>
    <property type="match status" value="1"/>
</dbReference>
<organism evidence="6 7">
    <name type="scientific">Pseudomaricurvus hydrocarbonicus</name>
    <dbReference type="NCBI Taxonomy" id="1470433"/>
    <lineage>
        <taxon>Bacteria</taxon>
        <taxon>Pseudomonadati</taxon>
        <taxon>Pseudomonadota</taxon>
        <taxon>Gammaproteobacteria</taxon>
        <taxon>Cellvibrionales</taxon>
        <taxon>Cellvibrionaceae</taxon>
        <taxon>Pseudomaricurvus</taxon>
    </lineage>
</organism>
<evidence type="ECO:0000256" key="3">
    <source>
        <dbReference type="ARBA" id="ARBA00022777"/>
    </source>
</evidence>
<evidence type="ECO:0000259" key="4">
    <source>
        <dbReference type="Pfam" id="PF00370"/>
    </source>
</evidence>
<dbReference type="CDD" id="cd07772">
    <property type="entry name" value="ASKHA_NBD_FGGY_NaCK-like"/>
    <property type="match status" value="1"/>
</dbReference>
<dbReference type="EMBL" id="JAAONZ010000012">
    <property type="protein sequence ID" value="NHO66775.1"/>
    <property type="molecule type" value="Genomic_DNA"/>
</dbReference>
<dbReference type="Proteomes" id="UP000787472">
    <property type="component" value="Unassembled WGS sequence"/>
</dbReference>
<name>A0A9E5JXI9_9GAMM</name>
<evidence type="ECO:0008006" key="8">
    <source>
        <dbReference type="Google" id="ProtNLM"/>
    </source>
</evidence>